<feature type="chain" id="PRO_5040451546" evidence="1">
    <location>
        <begin position="20"/>
        <end position="494"/>
    </location>
</feature>
<comment type="caution">
    <text evidence="2">The sequence shown here is derived from an EMBL/GenBank/DDBJ whole genome shotgun (WGS) entry which is preliminary data.</text>
</comment>
<dbReference type="InterPro" id="IPR050645">
    <property type="entry name" value="Histidine_acid_phosphatase"/>
</dbReference>
<dbReference type="AlphaFoldDB" id="A0A9P4JJ41"/>
<evidence type="ECO:0000313" key="2">
    <source>
        <dbReference type="EMBL" id="KAF2199031.1"/>
    </source>
</evidence>
<dbReference type="PANTHER" id="PTHR11567:SF195">
    <property type="entry name" value="ACID PHOSPHATASE, PUTATIVE (AFU_ORTHOLOGUE AFUA_3G14570)-RELATED"/>
    <property type="match status" value="1"/>
</dbReference>
<organism evidence="2 3">
    <name type="scientific">Delitschia confertaspora ATCC 74209</name>
    <dbReference type="NCBI Taxonomy" id="1513339"/>
    <lineage>
        <taxon>Eukaryota</taxon>
        <taxon>Fungi</taxon>
        <taxon>Dikarya</taxon>
        <taxon>Ascomycota</taxon>
        <taxon>Pezizomycotina</taxon>
        <taxon>Dothideomycetes</taxon>
        <taxon>Pleosporomycetidae</taxon>
        <taxon>Pleosporales</taxon>
        <taxon>Delitschiaceae</taxon>
        <taxon>Delitschia</taxon>
    </lineage>
</organism>
<accession>A0A9P4JJ41</accession>
<reference evidence="2" key="1">
    <citation type="journal article" date="2020" name="Stud. Mycol.">
        <title>101 Dothideomycetes genomes: a test case for predicting lifestyles and emergence of pathogens.</title>
        <authorList>
            <person name="Haridas S."/>
            <person name="Albert R."/>
            <person name="Binder M."/>
            <person name="Bloem J."/>
            <person name="Labutti K."/>
            <person name="Salamov A."/>
            <person name="Andreopoulos B."/>
            <person name="Baker S."/>
            <person name="Barry K."/>
            <person name="Bills G."/>
            <person name="Bluhm B."/>
            <person name="Cannon C."/>
            <person name="Castanera R."/>
            <person name="Culley D."/>
            <person name="Daum C."/>
            <person name="Ezra D."/>
            <person name="Gonzalez J."/>
            <person name="Henrissat B."/>
            <person name="Kuo A."/>
            <person name="Liang C."/>
            <person name="Lipzen A."/>
            <person name="Lutzoni F."/>
            <person name="Magnuson J."/>
            <person name="Mondo S."/>
            <person name="Nolan M."/>
            <person name="Ohm R."/>
            <person name="Pangilinan J."/>
            <person name="Park H.-J."/>
            <person name="Ramirez L."/>
            <person name="Alfaro M."/>
            <person name="Sun H."/>
            <person name="Tritt A."/>
            <person name="Yoshinaga Y."/>
            <person name="Zwiers L.-H."/>
            <person name="Turgeon B."/>
            <person name="Goodwin S."/>
            <person name="Spatafora J."/>
            <person name="Crous P."/>
            <person name="Grigoriev I."/>
        </authorList>
    </citation>
    <scope>NUCLEOTIDE SEQUENCE</scope>
    <source>
        <strain evidence="2">ATCC 74209</strain>
    </source>
</reference>
<dbReference type="InterPro" id="IPR029033">
    <property type="entry name" value="His_PPase_superfam"/>
</dbReference>
<evidence type="ECO:0000256" key="1">
    <source>
        <dbReference type="SAM" id="SignalP"/>
    </source>
</evidence>
<dbReference type="OrthoDB" id="10262962at2759"/>
<gene>
    <name evidence="2" type="ORF">GQ43DRAFT_377236</name>
</gene>
<dbReference type="GO" id="GO:0016791">
    <property type="term" value="F:phosphatase activity"/>
    <property type="evidence" value="ECO:0007669"/>
    <property type="project" value="TreeGrafter"/>
</dbReference>
<sequence length="494" mass="55147">MWFSTSYLLPALWIPEVLTSQTSKVDLNWYPPSQTWINSLSSILNGTGTHGFVFNSSQLPAGADYGTYNWCNMPHIRREEYPRVGKEYILQYVEVIHRHHKRTPYASNTFPKEQYSWSCSDNGLFYYGQSLAGDANKSASTYWSVFTSDSNPFAPSGFNGTCQFPQITKEGLDDSWQHGKDLYGVYHDLLNFLPKHLDLNKVEFRVTNNVITSQVSGMLISGMYSPSSNVPLNIQPPSIDSLESTYPCPPASKLYSSYGVGSAAANWTAHLRLASPLFSRLDAVSGIPINSIDWHKSLDHYFDNLSARQCHRKPLPCSPTNTSLCVSQVQANAVYRLGEYEYSFIYRDSPSSLQAAVGSFGVWVAELADHIRAVIEGRDEVVYRHNVAHDGSLARLLGMLQVEVMVWPGMGSEVVFEVYKQRGARMDLSRAGEEEEKESGKGWFIRVLWGGKVLRSSNPMLGVVDMVDLEVFLAYLEGLVGKRAGKVVDYCGGG</sequence>
<dbReference type="Gene3D" id="3.40.50.1240">
    <property type="entry name" value="Phosphoglycerate mutase-like"/>
    <property type="match status" value="1"/>
</dbReference>
<proteinExistence type="predicted"/>
<dbReference type="EMBL" id="ML994101">
    <property type="protein sequence ID" value="KAF2199031.1"/>
    <property type="molecule type" value="Genomic_DNA"/>
</dbReference>
<feature type="signal peptide" evidence="1">
    <location>
        <begin position="1"/>
        <end position="19"/>
    </location>
</feature>
<dbReference type="SUPFAM" id="SSF53254">
    <property type="entry name" value="Phosphoglycerate mutase-like"/>
    <property type="match status" value="1"/>
</dbReference>
<keyword evidence="1" id="KW-0732">Signal</keyword>
<name>A0A9P4JJ41_9PLEO</name>
<protein>
    <submittedName>
        <fullName evidence="2">Histidine acid phosphatase-like protein</fullName>
    </submittedName>
</protein>
<dbReference type="PANTHER" id="PTHR11567">
    <property type="entry name" value="ACID PHOSPHATASE-RELATED"/>
    <property type="match status" value="1"/>
</dbReference>
<dbReference type="Proteomes" id="UP000799536">
    <property type="component" value="Unassembled WGS sequence"/>
</dbReference>
<keyword evidence="3" id="KW-1185">Reference proteome</keyword>
<evidence type="ECO:0000313" key="3">
    <source>
        <dbReference type="Proteomes" id="UP000799536"/>
    </source>
</evidence>